<evidence type="ECO:0000256" key="4">
    <source>
        <dbReference type="ARBA" id="ARBA00022475"/>
    </source>
</evidence>
<keyword evidence="11" id="KW-1185">Reference proteome</keyword>
<evidence type="ECO:0000256" key="5">
    <source>
        <dbReference type="ARBA" id="ARBA00022692"/>
    </source>
</evidence>
<evidence type="ECO:0000256" key="8">
    <source>
        <dbReference type="RuleBase" id="RU363032"/>
    </source>
</evidence>
<dbReference type="InterPro" id="IPR000515">
    <property type="entry name" value="MetI-like"/>
</dbReference>
<gene>
    <name evidence="10" type="primary">aapM</name>
    <name evidence="10" type="ordered locus">MGMSRv2__2143</name>
</gene>
<feature type="transmembrane region" description="Helical" evidence="8">
    <location>
        <begin position="344"/>
        <end position="363"/>
    </location>
</feature>
<dbReference type="Gene3D" id="1.10.3720.10">
    <property type="entry name" value="MetI-like"/>
    <property type="match status" value="1"/>
</dbReference>
<name>V6F4F1_MAGGM</name>
<keyword evidence="5 8" id="KW-0812">Transmembrane</keyword>
<dbReference type="GO" id="GO:0022857">
    <property type="term" value="F:transmembrane transporter activity"/>
    <property type="evidence" value="ECO:0007669"/>
    <property type="project" value="InterPro"/>
</dbReference>
<dbReference type="STRING" id="1430440.MGMSRv2__2143"/>
<dbReference type="CDD" id="cd06261">
    <property type="entry name" value="TM_PBP2"/>
    <property type="match status" value="1"/>
</dbReference>
<dbReference type="GO" id="GO:0043190">
    <property type="term" value="C:ATP-binding cassette (ABC) transporter complex"/>
    <property type="evidence" value="ECO:0007669"/>
    <property type="project" value="InterPro"/>
</dbReference>
<feature type="transmembrane region" description="Helical" evidence="8">
    <location>
        <begin position="113"/>
        <end position="132"/>
    </location>
</feature>
<dbReference type="Proteomes" id="UP000018922">
    <property type="component" value="Chromosome I"/>
</dbReference>
<evidence type="ECO:0000256" key="2">
    <source>
        <dbReference type="ARBA" id="ARBA00010072"/>
    </source>
</evidence>
<evidence type="ECO:0000259" key="9">
    <source>
        <dbReference type="PROSITE" id="PS50928"/>
    </source>
</evidence>
<dbReference type="KEGG" id="mgy:MGMSRv2__2143"/>
<protein>
    <submittedName>
        <fullName evidence="10">Amino-acid transporter subunit membrane component of ABC superfamily</fullName>
    </submittedName>
</protein>
<dbReference type="EMBL" id="HG794546">
    <property type="protein sequence ID" value="CDK99358.1"/>
    <property type="molecule type" value="Genomic_DNA"/>
</dbReference>
<keyword evidence="4" id="KW-1003">Cell membrane</keyword>
<comment type="similarity">
    <text evidence="2">Belongs to the binding-protein-dependent transport system permease family. HisMQ subfamily.</text>
</comment>
<dbReference type="PROSITE" id="PS50928">
    <property type="entry name" value="ABC_TM1"/>
    <property type="match status" value="1"/>
</dbReference>
<dbReference type="NCBIfam" id="TIGR01726">
    <property type="entry name" value="HEQRo_perm_3TM"/>
    <property type="match status" value="1"/>
</dbReference>
<dbReference type="PANTHER" id="PTHR30614:SF41">
    <property type="entry name" value="INNER MEMBRANE AMINO-ACID ABC TRANSPORTER PERMEASE PROTEIN YHDY"/>
    <property type="match status" value="1"/>
</dbReference>
<dbReference type="HOGENOM" id="CLU_019602_16_1_5"/>
<comment type="subcellular location">
    <subcellularLocation>
        <location evidence="1">Cell inner membrane</location>
        <topology evidence="1">Multi-pass membrane protein</topology>
    </subcellularLocation>
    <subcellularLocation>
        <location evidence="8">Cell membrane</location>
        <topology evidence="8">Multi-pass membrane protein</topology>
    </subcellularLocation>
</comment>
<reference evidence="10 11" key="1">
    <citation type="journal article" date="2014" name="Genome Announc.">
        <title>Complete genome sequence of Magnetospirillum gryphiswaldense MSR-1.</title>
        <authorList>
            <person name="Wang X."/>
            <person name="Wang Q."/>
            <person name="Zhang W."/>
            <person name="Wang Y."/>
            <person name="Li L."/>
            <person name="Wen T."/>
            <person name="Zhang T."/>
            <person name="Zhang Y."/>
            <person name="Xu J."/>
            <person name="Hu J."/>
            <person name="Li S."/>
            <person name="Liu L."/>
            <person name="Liu J."/>
            <person name="Jiang W."/>
            <person name="Tian J."/>
            <person name="Li Y."/>
            <person name="Schuler D."/>
            <person name="Wang L."/>
            <person name="Li J."/>
        </authorList>
    </citation>
    <scope>NUCLEOTIDE SEQUENCE [LARGE SCALE GENOMIC DNA]</scope>
    <source>
        <strain evidence="11">DSM 6361 / JCM 21280 / NBRC 15271 / MSR-1</strain>
    </source>
</reference>
<evidence type="ECO:0000313" key="10">
    <source>
        <dbReference type="EMBL" id="CDK99358.1"/>
    </source>
</evidence>
<evidence type="ECO:0000256" key="1">
    <source>
        <dbReference type="ARBA" id="ARBA00004429"/>
    </source>
</evidence>
<dbReference type="AlphaFoldDB" id="V6F4F1"/>
<sequence>MIKPEDDIHNAIAAADVEEPSMAVAPANSVWKPLSWAKSNLFDSVPNTILTLLALLLLWETVPPLLSWGLFNATWSVADGTAAACRDSTGACWALMGEKNRLMLFGVYPYDQHWRPLLATAIVIAMLATSALRRFWRPALGYAWLGTVVVVAWLMWGGFFGLTYVETAQWGGLPLTLGLALLGIVLAFPLSIVLALGRRSNLPAIKAICTGYIELVRGVPLVSVLFMASVMFPLFLPEGVTIDKLLRALAGMTLFTAAYLAEAVRGGLQAIPRGQEEAADALGLSYWRKMRLIVLPQALRLVIPPIVNQFISCFKDTSLVTIVGLYDLLAATKAALADPEWRPFFVEGYVAAALVYWAFCFFMSRYSQWLERELATGTRR</sequence>
<keyword evidence="3 8" id="KW-0813">Transport</keyword>
<dbReference type="SUPFAM" id="SSF161098">
    <property type="entry name" value="MetI-like"/>
    <property type="match status" value="1"/>
</dbReference>
<dbReference type="InterPro" id="IPR010065">
    <property type="entry name" value="AA_ABC_transptr_permease_3TM"/>
</dbReference>
<feature type="transmembrane region" description="Helical" evidence="8">
    <location>
        <begin position="139"/>
        <end position="165"/>
    </location>
</feature>
<dbReference type="PANTHER" id="PTHR30614">
    <property type="entry name" value="MEMBRANE COMPONENT OF AMINO ACID ABC TRANSPORTER"/>
    <property type="match status" value="1"/>
</dbReference>
<dbReference type="GO" id="GO:0006865">
    <property type="term" value="P:amino acid transport"/>
    <property type="evidence" value="ECO:0007669"/>
    <property type="project" value="TreeGrafter"/>
</dbReference>
<dbReference type="InterPro" id="IPR035906">
    <property type="entry name" value="MetI-like_sf"/>
</dbReference>
<feature type="transmembrane region" description="Helical" evidence="8">
    <location>
        <begin position="177"/>
        <end position="197"/>
    </location>
</feature>
<evidence type="ECO:0000313" key="11">
    <source>
        <dbReference type="Proteomes" id="UP000018922"/>
    </source>
</evidence>
<feature type="domain" description="ABC transmembrane type-1" evidence="9">
    <location>
        <begin position="173"/>
        <end position="367"/>
    </location>
</feature>
<evidence type="ECO:0000256" key="6">
    <source>
        <dbReference type="ARBA" id="ARBA00022989"/>
    </source>
</evidence>
<proteinExistence type="inferred from homology"/>
<accession>V6F4F1</accession>
<dbReference type="InterPro" id="IPR043429">
    <property type="entry name" value="ArtM/GltK/GlnP/TcyL/YhdX-like"/>
</dbReference>
<keyword evidence="7 8" id="KW-0472">Membrane</keyword>
<evidence type="ECO:0000256" key="7">
    <source>
        <dbReference type="ARBA" id="ARBA00023136"/>
    </source>
</evidence>
<feature type="transmembrane region" description="Helical" evidence="8">
    <location>
        <begin position="218"/>
        <end position="236"/>
    </location>
</feature>
<evidence type="ECO:0000256" key="3">
    <source>
        <dbReference type="ARBA" id="ARBA00022448"/>
    </source>
</evidence>
<organism evidence="10 11">
    <name type="scientific">Magnetospirillum gryphiswaldense (strain DSM 6361 / JCM 21280 / NBRC 15271 / MSR-1)</name>
    <dbReference type="NCBI Taxonomy" id="431944"/>
    <lineage>
        <taxon>Bacteria</taxon>
        <taxon>Pseudomonadati</taxon>
        <taxon>Pseudomonadota</taxon>
        <taxon>Alphaproteobacteria</taxon>
        <taxon>Rhodospirillales</taxon>
        <taxon>Rhodospirillaceae</taxon>
        <taxon>Magnetospirillum</taxon>
    </lineage>
</organism>
<dbReference type="eggNOG" id="COG0765">
    <property type="taxonomic scope" value="Bacteria"/>
</dbReference>
<dbReference type="Pfam" id="PF00528">
    <property type="entry name" value="BPD_transp_1"/>
    <property type="match status" value="1"/>
</dbReference>
<keyword evidence="6 8" id="KW-1133">Transmembrane helix</keyword>